<dbReference type="Proteomes" id="UP000254602">
    <property type="component" value="Unassembled WGS sequence"/>
</dbReference>
<name>A0A379KQF3_PSEPU</name>
<reference evidence="2 5" key="2">
    <citation type="submission" date="2020-04" db="EMBL/GenBank/DDBJ databases">
        <title>Molecular characterization of pseudomonads from Agaricus bisporus reveal novel blotch 2 pathogens in Western Europe.</title>
        <authorList>
            <person name="Taparia T."/>
            <person name="Krijger M."/>
            <person name="Haynes E."/>
            <person name="Elpinstone J.G."/>
            <person name="Noble R."/>
            <person name="Van Der Wolf J."/>
        </authorList>
    </citation>
    <scope>NUCLEOTIDE SEQUENCE [LARGE SCALE GENOMIC DNA]</scope>
    <source>
        <strain evidence="2 5">P7765</strain>
    </source>
</reference>
<dbReference type="RefSeq" id="WP_115274784.1">
    <property type="nucleotide sequence ID" value="NZ_JABTYF010000002.1"/>
</dbReference>
<sequence>MRTTAIIVLLSSLTLLGGCFDRDAEHPAKDADQSKPSLQMQQPDEKPAPQPAPDPEPMPREGQSQ</sequence>
<accession>A0A379KQF3</accession>
<evidence type="ECO:0000313" key="3">
    <source>
        <dbReference type="EMBL" id="SUD69705.1"/>
    </source>
</evidence>
<dbReference type="EMBL" id="UGUY01000001">
    <property type="protein sequence ID" value="SUD69705.1"/>
    <property type="molecule type" value="Genomic_DNA"/>
</dbReference>
<feature type="compositionally biased region" description="Basic and acidic residues" evidence="1">
    <location>
        <begin position="20"/>
        <end position="33"/>
    </location>
</feature>
<reference evidence="3 4" key="1">
    <citation type="submission" date="2018-06" db="EMBL/GenBank/DDBJ databases">
        <authorList>
            <consortium name="Pathogen Informatics"/>
            <person name="Doyle S."/>
        </authorList>
    </citation>
    <scope>NUCLEOTIDE SEQUENCE [LARGE SCALE GENOMIC DNA]</scope>
    <source>
        <strain evidence="3 4">NCTC7914</strain>
    </source>
</reference>
<dbReference type="Proteomes" id="UP000542695">
    <property type="component" value="Unassembled WGS sequence"/>
</dbReference>
<gene>
    <name evidence="2" type="ORF">HX798_24505</name>
    <name evidence="3" type="ORF">NCTC7914_03853</name>
</gene>
<evidence type="ECO:0000313" key="2">
    <source>
        <dbReference type="EMBL" id="NWC83424.1"/>
    </source>
</evidence>
<evidence type="ECO:0008006" key="6">
    <source>
        <dbReference type="Google" id="ProtNLM"/>
    </source>
</evidence>
<dbReference type="AlphaFoldDB" id="A0A379KQF3"/>
<evidence type="ECO:0000256" key="1">
    <source>
        <dbReference type="SAM" id="MobiDB-lite"/>
    </source>
</evidence>
<proteinExistence type="predicted"/>
<evidence type="ECO:0000313" key="5">
    <source>
        <dbReference type="Proteomes" id="UP000542695"/>
    </source>
</evidence>
<feature type="region of interest" description="Disordered" evidence="1">
    <location>
        <begin position="20"/>
        <end position="65"/>
    </location>
</feature>
<dbReference type="PROSITE" id="PS51257">
    <property type="entry name" value="PROKAR_LIPOPROTEIN"/>
    <property type="match status" value="1"/>
</dbReference>
<protein>
    <recommendedName>
        <fullName evidence="6">Lipoprotein</fullName>
    </recommendedName>
</protein>
<evidence type="ECO:0000313" key="4">
    <source>
        <dbReference type="Proteomes" id="UP000254602"/>
    </source>
</evidence>
<dbReference type="EMBL" id="JACARV010000090">
    <property type="protein sequence ID" value="NWC83424.1"/>
    <property type="molecule type" value="Genomic_DNA"/>
</dbReference>
<organism evidence="3 4">
    <name type="scientific">Pseudomonas putida</name>
    <name type="common">Arthrobacter siderocapsulatus</name>
    <dbReference type="NCBI Taxonomy" id="303"/>
    <lineage>
        <taxon>Bacteria</taxon>
        <taxon>Pseudomonadati</taxon>
        <taxon>Pseudomonadota</taxon>
        <taxon>Gammaproteobacteria</taxon>
        <taxon>Pseudomonadales</taxon>
        <taxon>Pseudomonadaceae</taxon>
        <taxon>Pseudomonas</taxon>
    </lineage>
</organism>